<reference evidence="5" key="1">
    <citation type="journal article" date="2017" name="Nat. Ecol. Evol.">
        <title>Genome expansion and lineage-specific genetic innovations in the forest pathogenic fungi Armillaria.</title>
        <authorList>
            <person name="Sipos G."/>
            <person name="Prasanna A.N."/>
            <person name="Walter M.C."/>
            <person name="O'Connor E."/>
            <person name="Balint B."/>
            <person name="Krizsan K."/>
            <person name="Kiss B."/>
            <person name="Hess J."/>
            <person name="Varga T."/>
            <person name="Slot J."/>
            <person name="Riley R."/>
            <person name="Boka B."/>
            <person name="Rigling D."/>
            <person name="Barry K."/>
            <person name="Lee J."/>
            <person name="Mihaltcheva S."/>
            <person name="LaButti K."/>
            <person name="Lipzen A."/>
            <person name="Waldron R."/>
            <person name="Moloney N.M."/>
            <person name="Sperisen C."/>
            <person name="Kredics L."/>
            <person name="Vagvoelgyi C."/>
            <person name="Patrignani A."/>
            <person name="Fitzpatrick D."/>
            <person name="Nagy I."/>
            <person name="Doyle S."/>
            <person name="Anderson J.B."/>
            <person name="Grigoriev I.V."/>
            <person name="Gueldener U."/>
            <person name="Muensterkoetter M."/>
            <person name="Nagy L.G."/>
        </authorList>
    </citation>
    <scope>NUCLEOTIDE SEQUENCE [LARGE SCALE GENOMIC DNA]</scope>
    <source>
        <strain evidence="5">C18/9</strain>
    </source>
</reference>
<dbReference type="AlphaFoldDB" id="A0A284R803"/>
<dbReference type="Pfam" id="PF20153">
    <property type="entry name" value="DUF6535"/>
    <property type="match status" value="1"/>
</dbReference>
<dbReference type="OrthoDB" id="3025540at2759"/>
<proteinExistence type="predicted"/>
<feature type="compositionally biased region" description="Basic and acidic residues" evidence="1">
    <location>
        <begin position="30"/>
        <end position="54"/>
    </location>
</feature>
<organism evidence="4 5">
    <name type="scientific">Armillaria ostoyae</name>
    <name type="common">Armillaria root rot fungus</name>
    <dbReference type="NCBI Taxonomy" id="47428"/>
    <lineage>
        <taxon>Eukaryota</taxon>
        <taxon>Fungi</taxon>
        <taxon>Dikarya</taxon>
        <taxon>Basidiomycota</taxon>
        <taxon>Agaricomycotina</taxon>
        <taxon>Agaricomycetes</taxon>
        <taxon>Agaricomycetidae</taxon>
        <taxon>Agaricales</taxon>
        <taxon>Marasmiineae</taxon>
        <taxon>Physalacriaceae</taxon>
        <taxon>Armillaria</taxon>
    </lineage>
</organism>
<keyword evidence="5" id="KW-1185">Reference proteome</keyword>
<dbReference type="STRING" id="47428.A0A284R803"/>
<dbReference type="EMBL" id="FUEG01000005">
    <property type="protein sequence ID" value="SJL04824.1"/>
    <property type="molecule type" value="Genomic_DNA"/>
</dbReference>
<feature type="transmembrane region" description="Helical" evidence="2">
    <location>
        <begin position="209"/>
        <end position="228"/>
    </location>
</feature>
<feature type="transmembrane region" description="Helical" evidence="2">
    <location>
        <begin position="260"/>
        <end position="288"/>
    </location>
</feature>
<feature type="transmembrane region" description="Helical" evidence="2">
    <location>
        <begin position="294"/>
        <end position="320"/>
    </location>
</feature>
<feature type="region of interest" description="Disordered" evidence="1">
    <location>
        <begin position="1"/>
        <end position="57"/>
    </location>
</feature>
<dbReference type="Proteomes" id="UP000219338">
    <property type="component" value="Unassembled WGS sequence"/>
</dbReference>
<accession>A0A284R803</accession>
<gene>
    <name evidence="4" type="ORF">ARMOST_08195</name>
</gene>
<name>A0A284R803_ARMOS</name>
<evidence type="ECO:0000256" key="1">
    <source>
        <dbReference type="SAM" id="MobiDB-lite"/>
    </source>
</evidence>
<dbReference type="InterPro" id="IPR045338">
    <property type="entry name" value="DUF6535"/>
</dbReference>
<evidence type="ECO:0000259" key="3">
    <source>
        <dbReference type="Pfam" id="PF20153"/>
    </source>
</evidence>
<keyword evidence="2" id="KW-1133">Transmembrane helix</keyword>
<evidence type="ECO:0000313" key="4">
    <source>
        <dbReference type="EMBL" id="SJL04824.1"/>
    </source>
</evidence>
<feature type="domain" description="DUF6535" evidence="3">
    <location>
        <begin position="109"/>
        <end position="289"/>
    </location>
</feature>
<keyword evidence="2" id="KW-0812">Transmembrane</keyword>
<evidence type="ECO:0000256" key="2">
    <source>
        <dbReference type="SAM" id="Phobius"/>
    </source>
</evidence>
<sequence>MSHLQGDGSSNSRRNQAVEREENMPAAAQNRERDRTENGLEEVKIGRGEREQDKVTAVQNTTNAASTKIFGTVRRPNLTARKGNHTYGYEQKYPEDAIYEETSQNARVWRTYEDESRNHDANMVEESRDTVDVLLVFAGLFSAVVTTLVVQTSQSLQPDYAAMSASLLYESILVQRAIANGSSVSSIAPSPLNPSIAFVPATTDVWVNGLWFTSLFLSLMTALVAVLVKQWLHHYVALPSGAPRDRSFTRQFRYAGFQKWHVQVIIGLLPVLMHLALAIFLSGLVVFLHPLRAALAWIICAATAVVYAAYVLAAILPILFPQCPYRTPLSDLIYVSFCRIIPQVSRGNKEDFVIAWRRRDFSGIFRCLSRIRARSSQSLTMVESEVVKQTSTNLAAEALDWLFSVSSDPIVQSIVVQSIGGLPVASEEKLLALRGKNTAMDTLRNTLLERCLQPTVNDLTEPVPGMELKLGRLLRFHPRFQPPQSIVTPGIDSFELTAAILSNGYSLYDRETFGYFGYVAIGSFFIEFTRSSKLPPRSWYHLMMVGSGGAVDLDNDDHANMFPLHLCSAIISSFDASKNSLTQDFDSPLVLDFKDALPYFLDKIHDRVLCMFSKFVKDPSLDEPSSPQSLRVFAVVIKFLLHQLSLPEFDTSHTTIYQSLSAAVRWILRQTCYPQGALDDLTTVLEDQEAHALITVLEDIMAPCVVLSLNIESKKKWIKLCREIIQVYRILTTISPSACSLRGLRSMVDIMTANWGYTLPYFYPSDNACRVLTDLLAKRIPVAFTAFLENQCLQFLGSQTFREESVPFVSEYVAGIFAMQHGSDGPVDEATLQLHIDDLHNPHNLFIVCSILATHGVGNIDQDGIYRDITTLVQLRPQDVAWDECRRKLNDLVQSDGGDFFSKQFVRLAFERRPVRANEIEVEKDNIRYAIDVLDDFFDGGAHTIVPSESSLEWHSTGRIHRFLGLCLGRKPDEIRKRSPVLSEDSAFNYRYSRVRREDF</sequence>
<evidence type="ECO:0000313" key="5">
    <source>
        <dbReference type="Proteomes" id="UP000219338"/>
    </source>
</evidence>
<protein>
    <recommendedName>
        <fullName evidence="3">DUF6535 domain-containing protein</fullName>
    </recommendedName>
</protein>
<keyword evidence="2" id="KW-0472">Membrane</keyword>